<evidence type="ECO:0000313" key="2">
    <source>
        <dbReference type="EMBL" id="EIW76954.1"/>
    </source>
</evidence>
<keyword evidence="3" id="KW-1185">Reference proteome</keyword>
<name>A0A5M3MDN4_CONPW</name>
<accession>A0A5M3MDN4</accession>
<organism evidence="2 3">
    <name type="scientific">Coniophora puteana (strain RWD-64-598)</name>
    <name type="common">Brown rot fungus</name>
    <dbReference type="NCBI Taxonomy" id="741705"/>
    <lineage>
        <taxon>Eukaryota</taxon>
        <taxon>Fungi</taxon>
        <taxon>Dikarya</taxon>
        <taxon>Basidiomycota</taxon>
        <taxon>Agaricomycotina</taxon>
        <taxon>Agaricomycetes</taxon>
        <taxon>Agaricomycetidae</taxon>
        <taxon>Boletales</taxon>
        <taxon>Coniophorineae</taxon>
        <taxon>Coniophoraceae</taxon>
        <taxon>Coniophora</taxon>
    </lineage>
</organism>
<dbReference type="RefSeq" id="XP_007772946.1">
    <property type="nucleotide sequence ID" value="XM_007774756.1"/>
</dbReference>
<evidence type="ECO:0000256" key="1">
    <source>
        <dbReference type="SAM" id="MobiDB-lite"/>
    </source>
</evidence>
<feature type="compositionally biased region" description="Basic and acidic residues" evidence="1">
    <location>
        <begin position="141"/>
        <end position="151"/>
    </location>
</feature>
<dbReference type="KEGG" id="cput:CONPUDRAFT_76494"/>
<dbReference type="EMBL" id="JH711585">
    <property type="protein sequence ID" value="EIW76954.1"/>
    <property type="molecule type" value="Genomic_DNA"/>
</dbReference>
<protein>
    <submittedName>
        <fullName evidence="2">Uncharacterized protein</fullName>
    </submittedName>
</protein>
<gene>
    <name evidence="2" type="ORF">CONPUDRAFT_76494</name>
</gene>
<dbReference type="GeneID" id="19209507"/>
<reference evidence="3" key="1">
    <citation type="journal article" date="2012" name="Science">
        <title>The Paleozoic origin of enzymatic lignin decomposition reconstructed from 31 fungal genomes.</title>
        <authorList>
            <person name="Floudas D."/>
            <person name="Binder M."/>
            <person name="Riley R."/>
            <person name="Barry K."/>
            <person name="Blanchette R.A."/>
            <person name="Henrissat B."/>
            <person name="Martinez A.T."/>
            <person name="Otillar R."/>
            <person name="Spatafora J.W."/>
            <person name="Yadav J.S."/>
            <person name="Aerts A."/>
            <person name="Benoit I."/>
            <person name="Boyd A."/>
            <person name="Carlson A."/>
            <person name="Copeland A."/>
            <person name="Coutinho P.M."/>
            <person name="de Vries R.P."/>
            <person name="Ferreira P."/>
            <person name="Findley K."/>
            <person name="Foster B."/>
            <person name="Gaskell J."/>
            <person name="Glotzer D."/>
            <person name="Gorecki P."/>
            <person name="Heitman J."/>
            <person name="Hesse C."/>
            <person name="Hori C."/>
            <person name="Igarashi K."/>
            <person name="Jurgens J.A."/>
            <person name="Kallen N."/>
            <person name="Kersten P."/>
            <person name="Kohler A."/>
            <person name="Kuees U."/>
            <person name="Kumar T.K.A."/>
            <person name="Kuo A."/>
            <person name="LaButti K."/>
            <person name="Larrondo L.F."/>
            <person name="Lindquist E."/>
            <person name="Ling A."/>
            <person name="Lombard V."/>
            <person name="Lucas S."/>
            <person name="Lundell T."/>
            <person name="Martin R."/>
            <person name="McLaughlin D.J."/>
            <person name="Morgenstern I."/>
            <person name="Morin E."/>
            <person name="Murat C."/>
            <person name="Nagy L.G."/>
            <person name="Nolan M."/>
            <person name="Ohm R.A."/>
            <person name="Patyshakuliyeva A."/>
            <person name="Rokas A."/>
            <person name="Ruiz-Duenas F.J."/>
            <person name="Sabat G."/>
            <person name="Salamov A."/>
            <person name="Samejima M."/>
            <person name="Schmutz J."/>
            <person name="Slot J.C."/>
            <person name="St John F."/>
            <person name="Stenlid J."/>
            <person name="Sun H."/>
            <person name="Sun S."/>
            <person name="Syed K."/>
            <person name="Tsang A."/>
            <person name="Wiebenga A."/>
            <person name="Young D."/>
            <person name="Pisabarro A."/>
            <person name="Eastwood D.C."/>
            <person name="Martin F."/>
            <person name="Cullen D."/>
            <person name="Grigoriev I.V."/>
            <person name="Hibbett D.S."/>
        </authorList>
    </citation>
    <scope>NUCLEOTIDE SEQUENCE [LARGE SCALE GENOMIC DNA]</scope>
    <source>
        <strain evidence="3">RWD-64-598 SS2</strain>
    </source>
</reference>
<evidence type="ECO:0000313" key="3">
    <source>
        <dbReference type="Proteomes" id="UP000053558"/>
    </source>
</evidence>
<dbReference type="AlphaFoldDB" id="A0A5M3MDN4"/>
<dbReference type="Proteomes" id="UP000053558">
    <property type="component" value="Unassembled WGS sequence"/>
</dbReference>
<comment type="caution">
    <text evidence="2">The sequence shown here is derived from an EMBL/GenBank/DDBJ whole genome shotgun (WGS) entry which is preliminary data.</text>
</comment>
<sequence length="240" mass="27500">MSIPRLVNEDTLWRSHFNRECQRLLKDFPFLLEGIFNPCERDIVKDAVIEVLKNPCLHWLRDLEDCWPVDAMLKRIVSKRSSVLAHVLQRRRGEHMEQVRHKQVRFDCASHSRIHGCFTNDDGEDEVERGEDASDLASDATSERPCSDTSAKPDHQAVLAFLRSCPGNLGALLPNFLESGIVNRHKVSMLLSLPAAEREHWLDKRREALGMSHLEVAALQAKCNQEQSRVATRHLWVDLP</sequence>
<proteinExistence type="predicted"/>
<feature type="region of interest" description="Disordered" evidence="1">
    <location>
        <begin position="119"/>
        <end position="151"/>
    </location>
</feature>